<organism evidence="2">
    <name type="scientific">Noctiluca scintillans</name>
    <name type="common">Sea sparkle</name>
    <name type="synonym">Red tide dinoflagellate</name>
    <dbReference type="NCBI Taxonomy" id="2966"/>
    <lineage>
        <taxon>Eukaryota</taxon>
        <taxon>Sar</taxon>
        <taxon>Alveolata</taxon>
        <taxon>Dinophyceae</taxon>
        <taxon>Noctilucales</taxon>
        <taxon>Noctilucaceae</taxon>
        <taxon>Noctiluca</taxon>
    </lineage>
</organism>
<reference evidence="2" key="1">
    <citation type="submission" date="2021-01" db="EMBL/GenBank/DDBJ databases">
        <authorList>
            <person name="Corre E."/>
            <person name="Pelletier E."/>
            <person name="Niang G."/>
            <person name="Scheremetjew M."/>
            <person name="Finn R."/>
            <person name="Kale V."/>
            <person name="Holt S."/>
            <person name="Cochrane G."/>
            <person name="Meng A."/>
            <person name="Brown T."/>
            <person name="Cohen L."/>
        </authorList>
    </citation>
    <scope>NUCLEOTIDE SEQUENCE</scope>
</reference>
<proteinExistence type="predicted"/>
<accession>A0A7S1A344</accession>
<protein>
    <submittedName>
        <fullName evidence="2">Uncharacterized protein</fullName>
    </submittedName>
</protein>
<evidence type="ECO:0000256" key="1">
    <source>
        <dbReference type="SAM" id="MobiDB-lite"/>
    </source>
</evidence>
<dbReference type="AlphaFoldDB" id="A0A7S1A344"/>
<sequence>MNSQSFATGESSDDSTFQKHYPVKNAQQTFIYTSIDSTSAGSSTESASEADILKVSSEELDCRTLCDSREQSQSQNRAFALLEHYGVLGAPAGAWSSHNHGLEHAKKRVQLRDADFRCARGVTTDAEEESAPVPGERRWAAALFEHYGLLDAPHGAWTASTAQRHVEGDEVFREAGHVADDEAEDVGMDVIPHAVQEKGVAGANSWISTLWRLTAVATTRLTFQDAADDVCSCVSDSEDS</sequence>
<dbReference type="EMBL" id="HBFQ01022089">
    <property type="protein sequence ID" value="CAD8841152.1"/>
    <property type="molecule type" value="Transcribed_RNA"/>
</dbReference>
<feature type="compositionally biased region" description="Polar residues" evidence="1">
    <location>
        <begin position="1"/>
        <end position="10"/>
    </location>
</feature>
<evidence type="ECO:0000313" key="2">
    <source>
        <dbReference type="EMBL" id="CAD8841152.1"/>
    </source>
</evidence>
<feature type="region of interest" description="Disordered" evidence="1">
    <location>
        <begin position="1"/>
        <end position="20"/>
    </location>
</feature>
<gene>
    <name evidence="2" type="ORF">NSCI0253_LOCUS15500</name>
</gene>
<name>A0A7S1A344_NOCSC</name>